<dbReference type="Pfam" id="PF06035">
    <property type="entry name" value="Peptidase_C93"/>
    <property type="match status" value="1"/>
</dbReference>
<dbReference type="Gene3D" id="3.10.620.30">
    <property type="match status" value="1"/>
</dbReference>
<dbReference type="KEGG" id="lcc:B488_10390"/>
<gene>
    <name evidence="1" type="ordered locus">B488_10390</name>
</gene>
<dbReference type="RefSeq" id="WP_015273456.1">
    <property type="nucleotide sequence ID" value="NC_019907.1"/>
</dbReference>
<evidence type="ECO:0000313" key="2">
    <source>
        <dbReference type="Proteomes" id="UP000010799"/>
    </source>
</evidence>
<dbReference type="PANTHER" id="PTHR39327">
    <property type="match status" value="1"/>
</dbReference>
<name>L0EXE0_LIBCB</name>
<dbReference type="EMBL" id="CP003789">
    <property type="protein sequence ID" value="AGA65031.1"/>
    <property type="molecule type" value="Genomic_DNA"/>
</dbReference>
<dbReference type="STRING" id="1215343.B488_10390"/>
<dbReference type="AlphaFoldDB" id="L0EXE0"/>
<sequence>MKEKSLLAISAMFSLLLYIPSINAQEKSKMLISGPTSQPIGHYEFCKKYFKECQYVGGDKGRFKLTDKRWKVLNSINHLVNVSYKSLTDQEIYGVEEKWEYPVTAADCEDFVLIKRKKLLEKGFPVSDLLITVVLKPDTQAHAVLVVRTDRGDFILDNMHDDILLWLKTEYKYIKRQSPRHPGHWQKILDNHMHQVSKK</sequence>
<accession>L0EXE0</accession>
<keyword evidence="2" id="KW-1185">Reference proteome</keyword>
<reference evidence="1 2" key="1">
    <citation type="journal article" date="2012" name="Stand. Genomic Sci.">
        <title>Complete genome sequence of Liberibacter crescens BT-1.</title>
        <authorList>
            <person name="Leonard M.T."/>
            <person name="Fagen J.R."/>
            <person name="Davis-Richardson A.G."/>
            <person name="Davis M.J."/>
            <person name="Triplett E.W."/>
        </authorList>
    </citation>
    <scope>NUCLEOTIDE SEQUENCE [LARGE SCALE GENOMIC DNA]</scope>
    <source>
        <strain evidence="1 2">BT-1</strain>
    </source>
</reference>
<proteinExistence type="predicted"/>
<evidence type="ECO:0008006" key="3">
    <source>
        <dbReference type="Google" id="ProtNLM"/>
    </source>
</evidence>
<evidence type="ECO:0000313" key="1">
    <source>
        <dbReference type="EMBL" id="AGA65031.1"/>
    </source>
</evidence>
<dbReference type="PATRIC" id="fig|1215343.11.peg.1067"/>
<dbReference type="eggNOG" id="COG3672">
    <property type="taxonomic scope" value="Bacteria"/>
</dbReference>
<dbReference type="Proteomes" id="UP000010799">
    <property type="component" value="Chromosome"/>
</dbReference>
<dbReference type="InterPro" id="IPR010319">
    <property type="entry name" value="Transglutaminase-like_Cys_pept"/>
</dbReference>
<protein>
    <recommendedName>
        <fullName evidence="3">Periplasmic protein</fullName>
    </recommendedName>
</protein>
<dbReference type="PANTHER" id="PTHR39327:SF1">
    <property type="entry name" value="BLR5470 PROTEIN"/>
    <property type="match status" value="1"/>
</dbReference>
<organism evidence="1 2">
    <name type="scientific">Liberibacter crescens (strain BT-1)</name>
    <dbReference type="NCBI Taxonomy" id="1215343"/>
    <lineage>
        <taxon>Bacteria</taxon>
        <taxon>Pseudomonadati</taxon>
        <taxon>Pseudomonadota</taxon>
        <taxon>Alphaproteobacteria</taxon>
        <taxon>Hyphomicrobiales</taxon>
        <taxon>Rhizobiaceae</taxon>
        <taxon>Liberibacter</taxon>
    </lineage>
</organism>
<dbReference type="HOGENOM" id="CLU_092032_1_1_5"/>